<proteinExistence type="predicted"/>
<keyword evidence="2" id="KW-1185">Reference proteome</keyword>
<sequence>MARPNRTPNPEIFEKTPADSRFETMDLRLAKLEVFFKRLLQQQSKPNQGENGANNHSSSWEKNLKVEVPPFDGTDAEFWVFKIKQFFMAANVLMDQRVILASTLMIGPAYVWYKWLCPNQQLPSWNEILEVLLFRFGAELKPKSNAEHNAQHPSVPIIEEKLHHPCFPALSTSEVVVIAAEDDELGETIVDSQQENITKETLQVDLSLYLLLDRVEVYKDKPKVPLTIVQPIILQNNCIVIDQLIFSYAKWNIRDNDGLIYVFDPGEFSIEYAHKVFNELLDKNIVTRTSKVVETDWGDKKDMLRVNFSWYELIIWASDVLIALNVIDPDVWDGKNNSKKLFDLLDIQFEDKVLLCLKQIGNLTCIKILSEWGDHCLLFEKGLEFSLACLKALTKFTFEIRLTLEKGIFSIARFKSFPFDPGGSWHHSSYFHTGFNLEDKVVFMEGVFDMNHEVVHETH</sequence>
<dbReference type="AlphaFoldDB" id="A0A834XG42"/>
<accession>A0A834XG42</accession>
<reference evidence="1" key="1">
    <citation type="submission" date="2020-09" db="EMBL/GenBank/DDBJ databases">
        <title>Genome-Enabled Discovery of Anthraquinone Biosynthesis in Senna tora.</title>
        <authorList>
            <person name="Kang S.-H."/>
            <person name="Pandey R.P."/>
            <person name="Lee C.-M."/>
            <person name="Sim J.-S."/>
            <person name="Jeong J.-T."/>
            <person name="Choi B.-S."/>
            <person name="Jung M."/>
            <person name="Ginzburg D."/>
            <person name="Zhao K."/>
            <person name="Won S.Y."/>
            <person name="Oh T.-J."/>
            <person name="Yu Y."/>
            <person name="Kim N.-H."/>
            <person name="Lee O.R."/>
            <person name="Lee T.-H."/>
            <person name="Bashyal P."/>
            <person name="Kim T.-S."/>
            <person name="Lee W.-H."/>
            <person name="Kawkins C."/>
            <person name="Kim C.-K."/>
            <person name="Kim J.S."/>
            <person name="Ahn B.O."/>
            <person name="Rhee S.Y."/>
            <person name="Sohng J.K."/>
        </authorList>
    </citation>
    <scope>NUCLEOTIDE SEQUENCE</scope>
    <source>
        <tissue evidence="1">Leaf</tissue>
    </source>
</reference>
<dbReference type="Proteomes" id="UP000634136">
    <property type="component" value="Unassembled WGS sequence"/>
</dbReference>
<dbReference type="EMBL" id="JAAIUW010000001">
    <property type="protein sequence ID" value="KAF7843739.1"/>
    <property type="molecule type" value="Genomic_DNA"/>
</dbReference>
<evidence type="ECO:0000313" key="2">
    <source>
        <dbReference type="Proteomes" id="UP000634136"/>
    </source>
</evidence>
<name>A0A834XG42_9FABA</name>
<comment type="caution">
    <text evidence="1">The sequence shown here is derived from an EMBL/GenBank/DDBJ whole genome shotgun (WGS) entry which is preliminary data.</text>
</comment>
<evidence type="ECO:0000313" key="1">
    <source>
        <dbReference type="EMBL" id="KAF7843739.1"/>
    </source>
</evidence>
<gene>
    <name evidence="1" type="ORF">G2W53_000644</name>
</gene>
<organism evidence="1 2">
    <name type="scientific">Senna tora</name>
    <dbReference type="NCBI Taxonomy" id="362788"/>
    <lineage>
        <taxon>Eukaryota</taxon>
        <taxon>Viridiplantae</taxon>
        <taxon>Streptophyta</taxon>
        <taxon>Embryophyta</taxon>
        <taxon>Tracheophyta</taxon>
        <taxon>Spermatophyta</taxon>
        <taxon>Magnoliopsida</taxon>
        <taxon>eudicotyledons</taxon>
        <taxon>Gunneridae</taxon>
        <taxon>Pentapetalae</taxon>
        <taxon>rosids</taxon>
        <taxon>fabids</taxon>
        <taxon>Fabales</taxon>
        <taxon>Fabaceae</taxon>
        <taxon>Caesalpinioideae</taxon>
        <taxon>Cassia clade</taxon>
        <taxon>Senna</taxon>
    </lineage>
</organism>
<protein>
    <submittedName>
        <fullName evidence="1">Ty3/gypsy retrotransposon protein</fullName>
    </submittedName>
</protein>
<dbReference type="OrthoDB" id="1749531at2759"/>